<comment type="caution">
    <text evidence="3">The sequence shown here is derived from an EMBL/GenBank/DDBJ whole genome shotgun (WGS) entry which is preliminary data.</text>
</comment>
<evidence type="ECO:0000256" key="1">
    <source>
        <dbReference type="SAM" id="MobiDB-lite"/>
    </source>
</evidence>
<dbReference type="AlphaFoldDB" id="A0A2V0PK26"/>
<feature type="chain" id="PRO_5016161657" evidence="2">
    <location>
        <begin position="23"/>
        <end position="161"/>
    </location>
</feature>
<reference evidence="3 4" key="1">
    <citation type="journal article" date="2018" name="Sci. Rep.">
        <title>Raphidocelis subcapitata (=Pseudokirchneriella subcapitata) provides an insight into genome evolution and environmental adaptations in the Sphaeropleales.</title>
        <authorList>
            <person name="Suzuki S."/>
            <person name="Yamaguchi H."/>
            <person name="Nakajima N."/>
            <person name="Kawachi M."/>
        </authorList>
    </citation>
    <scope>NUCLEOTIDE SEQUENCE [LARGE SCALE GENOMIC DNA]</scope>
    <source>
        <strain evidence="3 4">NIES-35</strain>
    </source>
</reference>
<sequence>MRFTILLLAAAAGLLAAQLATAAPMPAPAPAAVTAAAAAPSQESLDAWLMASVPGFNRTRTCQNASSLRQCLNILADTINGNACAMQQQACTQSPGGSCDAQNQACINAAVATWQQQAAAAAAGCAGGGAAPAPSAAAAPAAAKDGKPPAVATGGGRKMAL</sequence>
<name>A0A2V0PK26_9CHLO</name>
<dbReference type="InParanoid" id="A0A2V0PK26"/>
<dbReference type="EMBL" id="BDRX01000195">
    <property type="protein sequence ID" value="GBG00149.1"/>
    <property type="molecule type" value="Genomic_DNA"/>
</dbReference>
<accession>A0A2V0PK26</accession>
<dbReference type="Proteomes" id="UP000247498">
    <property type="component" value="Unassembled WGS sequence"/>
</dbReference>
<evidence type="ECO:0000313" key="3">
    <source>
        <dbReference type="EMBL" id="GBG00149.1"/>
    </source>
</evidence>
<proteinExistence type="predicted"/>
<protein>
    <submittedName>
        <fullName evidence="3">Uncharacterized protein</fullName>
    </submittedName>
</protein>
<keyword evidence="2" id="KW-0732">Signal</keyword>
<feature type="compositionally biased region" description="Low complexity" evidence="1">
    <location>
        <begin position="136"/>
        <end position="152"/>
    </location>
</feature>
<evidence type="ECO:0000256" key="2">
    <source>
        <dbReference type="SAM" id="SignalP"/>
    </source>
</evidence>
<feature type="signal peptide" evidence="2">
    <location>
        <begin position="1"/>
        <end position="22"/>
    </location>
</feature>
<gene>
    <name evidence="3" type="ORF">Rsub_12840</name>
</gene>
<keyword evidence="4" id="KW-1185">Reference proteome</keyword>
<evidence type="ECO:0000313" key="4">
    <source>
        <dbReference type="Proteomes" id="UP000247498"/>
    </source>
</evidence>
<organism evidence="3 4">
    <name type="scientific">Raphidocelis subcapitata</name>
    <dbReference type="NCBI Taxonomy" id="307507"/>
    <lineage>
        <taxon>Eukaryota</taxon>
        <taxon>Viridiplantae</taxon>
        <taxon>Chlorophyta</taxon>
        <taxon>core chlorophytes</taxon>
        <taxon>Chlorophyceae</taxon>
        <taxon>CS clade</taxon>
        <taxon>Sphaeropleales</taxon>
        <taxon>Selenastraceae</taxon>
        <taxon>Raphidocelis</taxon>
    </lineage>
</organism>
<feature type="region of interest" description="Disordered" evidence="1">
    <location>
        <begin position="136"/>
        <end position="161"/>
    </location>
</feature>